<feature type="region of interest" description="Disordered" evidence="1">
    <location>
        <begin position="969"/>
        <end position="992"/>
    </location>
</feature>
<organism evidence="2 3">
    <name type="scientific">Gymnopilus dilepis</name>
    <dbReference type="NCBI Taxonomy" id="231916"/>
    <lineage>
        <taxon>Eukaryota</taxon>
        <taxon>Fungi</taxon>
        <taxon>Dikarya</taxon>
        <taxon>Basidiomycota</taxon>
        <taxon>Agaricomycotina</taxon>
        <taxon>Agaricomycetes</taxon>
        <taxon>Agaricomycetidae</taxon>
        <taxon>Agaricales</taxon>
        <taxon>Agaricineae</taxon>
        <taxon>Hymenogastraceae</taxon>
        <taxon>Gymnopilus</taxon>
    </lineage>
</organism>
<dbReference type="EMBL" id="NHYE01005233">
    <property type="protein sequence ID" value="PPQ75721.1"/>
    <property type="molecule type" value="Genomic_DNA"/>
</dbReference>
<evidence type="ECO:0000313" key="2">
    <source>
        <dbReference type="EMBL" id="PPQ75721.1"/>
    </source>
</evidence>
<feature type="compositionally biased region" description="Low complexity" evidence="1">
    <location>
        <begin position="10"/>
        <end position="28"/>
    </location>
</feature>
<accession>A0A409WB58</accession>
<feature type="region of interest" description="Disordered" evidence="1">
    <location>
        <begin position="1"/>
        <end position="212"/>
    </location>
</feature>
<feature type="region of interest" description="Disordered" evidence="1">
    <location>
        <begin position="503"/>
        <end position="946"/>
    </location>
</feature>
<feature type="compositionally biased region" description="Acidic residues" evidence="1">
    <location>
        <begin position="859"/>
        <end position="872"/>
    </location>
</feature>
<feature type="region of interest" description="Disordered" evidence="1">
    <location>
        <begin position="278"/>
        <end position="299"/>
    </location>
</feature>
<feature type="compositionally biased region" description="Pro residues" evidence="1">
    <location>
        <begin position="802"/>
        <end position="822"/>
    </location>
</feature>
<feature type="compositionally biased region" description="Polar residues" evidence="1">
    <location>
        <begin position="982"/>
        <end position="992"/>
    </location>
</feature>
<gene>
    <name evidence="2" type="ORF">CVT26_000964</name>
</gene>
<protein>
    <submittedName>
        <fullName evidence="2">Uncharacterized protein</fullName>
    </submittedName>
</protein>
<evidence type="ECO:0000313" key="3">
    <source>
        <dbReference type="Proteomes" id="UP000284706"/>
    </source>
</evidence>
<feature type="compositionally biased region" description="Polar residues" evidence="1">
    <location>
        <begin position="677"/>
        <end position="726"/>
    </location>
</feature>
<dbReference type="AlphaFoldDB" id="A0A409WB58"/>
<name>A0A409WB58_9AGAR</name>
<dbReference type="OrthoDB" id="3261862at2759"/>
<feature type="compositionally biased region" description="Low complexity" evidence="1">
    <location>
        <begin position="767"/>
        <end position="785"/>
    </location>
</feature>
<keyword evidence="3" id="KW-1185">Reference proteome</keyword>
<feature type="compositionally biased region" description="Low complexity" evidence="1">
    <location>
        <begin position="174"/>
        <end position="185"/>
    </location>
</feature>
<feature type="compositionally biased region" description="Polar residues" evidence="1">
    <location>
        <begin position="602"/>
        <end position="613"/>
    </location>
</feature>
<feature type="compositionally biased region" description="Basic residues" evidence="1">
    <location>
        <begin position="29"/>
        <end position="39"/>
    </location>
</feature>
<reference evidence="2 3" key="1">
    <citation type="journal article" date="2018" name="Evol. Lett.">
        <title>Horizontal gene cluster transfer increased hallucinogenic mushroom diversity.</title>
        <authorList>
            <person name="Reynolds H.T."/>
            <person name="Vijayakumar V."/>
            <person name="Gluck-Thaler E."/>
            <person name="Korotkin H.B."/>
            <person name="Matheny P.B."/>
            <person name="Slot J.C."/>
        </authorList>
    </citation>
    <scope>NUCLEOTIDE SEQUENCE [LARGE SCALE GENOMIC DNA]</scope>
    <source>
        <strain evidence="2 3">SRW20</strain>
    </source>
</reference>
<dbReference type="InParanoid" id="A0A409WB58"/>
<feature type="compositionally biased region" description="Polar residues" evidence="1">
    <location>
        <begin position="639"/>
        <end position="648"/>
    </location>
</feature>
<comment type="caution">
    <text evidence="2">The sequence shown here is derived from an EMBL/GenBank/DDBJ whole genome shotgun (WGS) entry which is preliminary data.</text>
</comment>
<sequence>MEALPAQRPGSIRSVASSSSLASGVSLSRRPRTRTRSRSRTVTGSTERRPGDAPAVPIIQSDLPYLASPASPEPMEGQPTSQDPLSAPSRPPRSPQRLEVSEIRSSDTASTQVITDADPTFVESLPSGPISGKPASKAARQASTLPLIDTGYKPPPSAFSRDPALTPVVNIRDSVSTQQSGVSSSLYPPSTSTASGPESPPSPRSIAGQKDIPPFALEVNEVQEFDTDDVSYRLRLLVKNNYFLPPAHSKPSPEDLGSVPPNVAKTPRSPAPFLNLFGIGKSKSKPTTPVSTPGLDPNLPMLRTTSDSIAAPYALRPDQPRTSSQFPRASPHIQNGAPRGRVVVVREKVMDIATAAKQAEQDLKARGAWVDQSSQKGNSVSVADVIDPTDAVDVPLPSPSYPFAVQASALHGLGVMESLGADVLAERLPPGQRAENSWRKALLHQAVHHSLDNTPDMSTFSHGVSASTPASPLASPKSIATSVSGMDTPNITQQLLSKKIVAQPLVDDTTPTKHARQNSNGSTSRGRTKDKLTVPVHETADLPRPSSNYVPYRVETPSGPMTPLGPPPRRYFVNPLFSLSQTDLTSDRQSTRVPNSVDRESYSTLRKTVSSPSLAEDYETSSRHELMTPPPLPRYPRDSQATVTSLSSPGGEDYGRRESHSNEVDDDRSSLALSALNRPSLSEYSQSSMSPTTSTFQDMLNQQSHSRASSTQPGPSRFSVEQQSEYRASPITRSAAMSPPPRMSSSLAHVALPPPPRSSSFNYNHPSLRSRMLSSGTSSLQSSQSPAANSEDSTFHIIAPEPTTPPLPASDPDPSTSPPPPLSVDIPVDDIPEGIQSAPGPSTHTSFFDSIQNQPNAMDDLDSSSDESEDEAVSPLPPPQPSVDPRARAISSVSATSPRPPIMKHANYSAPYIRSSPEVPPQNLMPLENDARSKKPIANIPTRLSKNPLPSSSYDFFKYAEDNPLTFSALAGNPREPRRPSTVDNVNQWRNSQKAQESLRKLDGMLLQHMELEKDTIKRIATQLKQTAPSRSTSSQLPR</sequence>
<dbReference type="Proteomes" id="UP000284706">
    <property type="component" value="Unassembled WGS sequence"/>
</dbReference>
<evidence type="ECO:0000256" key="1">
    <source>
        <dbReference type="SAM" id="MobiDB-lite"/>
    </source>
</evidence>
<feature type="compositionally biased region" description="Polar residues" evidence="1">
    <location>
        <begin position="839"/>
        <end position="856"/>
    </location>
</feature>
<feature type="compositionally biased region" description="Basic and acidic residues" evidence="1">
    <location>
        <begin position="653"/>
        <end position="669"/>
    </location>
</feature>
<proteinExistence type="predicted"/>
<feature type="compositionally biased region" description="Polar residues" evidence="1">
    <location>
        <begin position="186"/>
        <end position="196"/>
    </location>
</feature>